<name>A0ABV2M007_9FLAO</name>
<dbReference type="Gene3D" id="1.20.950.20">
    <property type="entry name" value="Transmembrane di-heme cytochromes, Chain C"/>
    <property type="match status" value="1"/>
</dbReference>
<dbReference type="Pfam" id="PF01292">
    <property type="entry name" value="Ni_hydr_CYTB"/>
    <property type="match status" value="1"/>
</dbReference>
<feature type="domain" description="Cytochrome b561 bacterial/Ni-hydrogenase" evidence="7">
    <location>
        <begin position="9"/>
        <end position="187"/>
    </location>
</feature>
<dbReference type="SUPFAM" id="SSF81342">
    <property type="entry name" value="Transmembrane di-heme cytochromes"/>
    <property type="match status" value="1"/>
</dbReference>
<dbReference type="InterPro" id="IPR051542">
    <property type="entry name" value="Hydrogenase_cytochrome"/>
</dbReference>
<dbReference type="InterPro" id="IPR011577">
    <property type="entry name" value="Cyt_b561_bac/Ni-Hgenase"/>
</dbReference>
<accession>A0ABV2M007</accession>
<evidence type="ECO:0000256" key="6">
    <source>
        <dbReference type="SAM" id="Phobius"/>
    </source>
</evidence>
<keyword evidence="5 6" id="KW-0472">Membrane</keyword>
<dbReference type="InterPro" id="IPR016174">
    <property type="entry name" value="Di-haem_cyt_TM"/>
</dbReference>
<organism evidence="8 9">
    <name type="scientific">Moheibacter stercoris</name>
    <dbReference type="NCBI Taxonomy" id="1628251"/>
    <lineage>
        <taxon>Bacteria</taxon>
        <taxon>Pseudomonadati</taxon>
        <taxon>Bacteroidota</taxon>
        <taxon>Flavobacteriia</taxon>
        <taxon>Flavobacteriales</taxon>
        <taxon>Weeksellaceae</taxon>
        <taxon>Moheibacter</taxon>
    </lineage>
</organism>
<keyword evidence="2" id="KW-1003">Cell membrane</keyword>
<evidence type="ECO:0000256" key="1">
    <source>
        <dbReference type="ARBA" id="ARBA00004651"/>
    </source>
</evidence>
<evidence type="ECO:0000256" key="4">
    <source>
        <dbReference type="ARBA" id="ARBA00022989"/>
    </source>
</evidence>
<evidence type="ECO:0000256" key="5">
    <source>
        <dbReference type="ARBA" id="ARBA00023136"/>
    </source>
</evidence>
<dbReference type="PANTHER" id="PTHR30485:SF0">
    <property type="entry name" value="NI_FE-HYDROGENASE 1 B-TYPE CYTOCHROME SUBUNIT-RELATED"/>
    <property type="match status" value="1"/>
</dbReference>
<evidence type="ECO:0000313" key="9">
    <source>
        <dbReference type="Proteomes" id="UP001549146"/>
    </source>
</evidence>
<feature type="transmembrane region" description="Helical" evidence="6">
    <location>
        <begin position="77"/>
        <end position="95"/>
    </location>
</feature>
<sequence>MKTIIKKEFTVTHRILHWSFELLMTVLFITGFLRMQWMGRKPIVAVIEQDAPGVMTKEQTKAIVNDILNPMWQWHEYASYIIIFIFLMRIAYMLMKGVRFPNPFIGKQSIKERLQGMTYILFYVFVIIAGITGFYLKWGNGEWKEPMETVHKLAIYWFPIFILVHITGIVIAELTGKKGITSKMIGGN</sequence>
<dbReference type="RefSeq" id="WP_354510956.1">
    <property type="nucleotide sequence ID" value="NZ_JBEPMO010000032.1"/>
</dbReference>
<dbReference type="PANTHER" id="PTHR30485">
    <property type="entry name" value="NI/FE-HYDROGENASE 1 B-TYPE CYTOCHROME SUBUNIT"/>
    <property type="match status" value="1"/>
</dbReference>
<evidence type="ECO:0000313" key="8">
    <source>
        <dbReference type="EMBL" id="MET3733112.1"/>
    </source>
</evidence>
<keyword evidence="9" id="KW-1185">Reference proteome</keyword>
<evidence type="ECO:0000259" key="7">
    <source>
        <dbReference type="Pfam" id="PF01292"/>
    </source>
</evidence>
<keyword evidence="3 6" id="KW-0812">Transmembrane</keyword>
<feature type="transmembrane region" description="Helical" evidence="6">
    <location>
        <begin position="15"/>
        <end position="33"/>
    </location>
</feature>
<evidence type="ECO:0000256" key="3">
    <source>
        <dbReference type="ARBA" id="ARBA00022692"/>
    </source>
</evidence>
<comment type="caution">
    <text evidence="8">The sequence shown here is derived from an EMBL/GenBank/DDBJ whole genome shotgun (WGS) entry which is preliminary data.</text>
</comment>
<comment type="subcellular location">
    <subcellularLocation>
        <location evidence="1">Cell membrane</location>
        <topology evidence="1">Multi-pass membrane protein</topology>
    </subcellularLocation>
</comment>
<reference evidence="8 9" key="1">
    <citation type="submission" date="2024-06" db="EMBL/GenBank/DDBJ databases">
        <title>Genomic Encyclopedia of Type Strains, Phase IV (KMG-IV): sequencing the most valuable type-strain genomes for metagenomic binning, comparative biology and taxonomic classification.</title>
        <authorList>
            <person name="Goeker M."/>
        </authorList>
    </citation>
    <scope>NUCLEOTIDE SEQUENCE [LARGE SCALE GENOMIC DNA]</scope>
    <source>
        <strain evidence="8 9">DSM 29388</strain>
    </source>
</reference>
<keyword evidence="4 6" id="KW-1133">Transmembrane helix</keyword>
<protein>
    <submittedName>
        <fullName evidence="8">Cytochrome b561</fullName>
    </submittedName>
</protein>
<dbReference type="Proteomes" id="UP001549146">
    <property type="component" value="Unassembled WGS sequence"/>
</dbReference>
<feature type="transmembrane region" description="Helical" evidence="6">
    <location>
        <begin position="116"/>
        <end position="136"/>
    </location>
</feature>
<gene>
    <name evidence="8" type="ORF">ABID46_002705</name>
</gene>
<proteinExistence type="predicted"/>
<dbReference type="EMBL" id="JBEPMO010000032">
    <property type="protein sequence ID" value="MET3733112.1"/>
    <property type="molecule type" value="Genomic_DNA"/>
</dbReference>
<evidence type="ECO:0000256" key="2">
    <source>
        <dbReference type="ARBA" id="ARBA00022475"/>
    </source>
</evidence>
<feature type="transmembrane region" description="Helical" evidence="6">
    <location>
        <begin position="156"/>
        <end position="175"/>
    </location>
</feature>